<evidence type="ECO:0000256" key="1">
    <source>
        <dbReference type="ARBA" id="ARBA00022741"/>
    </source>
</evidence>
<organism evidence="2 3">
    <name type="scientific">Popillia japonica</name>
    <name type="common">Japanese beetle</name>
    <dbReference type="NCBI Taxonomy" id="7064"/>
    <lineage>
        <taxon>Eukaryota</taxon>
        <taxon>Metazoa</taxon>
        <taxon>Ecdysozoa</taxon>
        <taxon>Arthropoda</taxon>
        <taxon>Hexapoda</taxon>
        <taxon>Insecta</taxon>
        <taxon>Pterygota</taxon>
        <taxon>Neoptera</taxon>
        <taxon>Endopterygota</taxon>
        <taxon>Coleoptera</taxon>
        <taxon>Polyphaga</taxon>
        <taxon>Scarabaeiformia</taxon>
        <taxon>Scarabaeidae</taxon>
        <taxon>Rutelinae</taxon>
        <taxon>Popillia</taxon>
    </lineage>
</organism>
<protein>
    <submittedName>
        <fullName evidence="2">Uncharacterized protein</fullName>
    </submittedName>
</protein>
<dbReference type="GO" id="GO:0000049">
    <property type="term" value="F:tRNA binding"/>
    <property type="evidence" value="ECO:0007669"/>
    <property type="project" value="TreeGrafter"/>
</dbReference>
<keyword evidence="3" id="KW-1185">Reference proteome</keyword>
<reference evidence="2 3" key="1">
    <citation type="journal article" date="2024" name="BMC Genomics">
        <title>De novo assembly and annotation of Popillia japonica's genome with initial clues to its potential as an invasive pest.</title>
        <authorList>
            <person name="Cucini C."/>
            <person name="Boschi S."/>
            <person name="Funari R."/>
            <person name="Cardaioli E."/>
            <person name="Iannotti N."/>
            <person name="Marturano G."/>
            <person name="Paoli F."/>
            <person name="Bruttini M."/>
            <person name="Carapelli A."/>
            <person name="Frati F."/>
            <person name="Nardi F."/>
        </authorList>
    </citation>
    <scope>NUCLEOTIDE SEQUENCE [LARGE SCALE GENOMIC DNA]</scope>
    <source>
        <strain evidence="2">DMR45628</strain>
    </source>
</reference>
<dbReference type="InterPro" id="IPR045864">
    <property type="entry name" value="aa-tRNA-synth_II/BPL/LPL"/>
</dbReference>
<dbReference type="PANTHER" id="PTHR42918:SF9">
    <property type="entry name" value="LYSINE--TRNA LIGASE"/>
    <property type="match status" value="1"/>
</dbReference>
<dbReference type="AlphaFoldDB" id="A0AAW1JDK7"/>
<dbReference type="GO" id="GO:0005829">
    <property type="term" value="C:cytosol"/>
    <property type="evidence" value="ECO:0007669"/>
    <property type="project" value="TreeGrafter"/>
</dbReference>
<dbReference type="Proteomes" id="UP001458880">
    <property type="component" value="Unassembled WGS sequence"/>
</dbReference>
<dbReference type="SUPFAM" id="SSF55681">
    <property type="entry name" value="Class II aaRS and biotin synthetases"/>
    <property type="match status" value="1"/>
</dbReference>
<name>A0AAW1JDK7_POPJA</name>
<gene>
    <name evidence="2" type="ORF">QE152_g30914</name>
</gene>
<evidence type="ECO:0000313" key="2">
    <source>
        <dbReference type="EMBL" id="KAK9700954.1"/>
    </source>
</evidence>
<accession>A0AAW1JDK7</accession>
<dbReference type="Gene3D" id="3.30.930.10">
    <property type="entry name" value="Bira Bifunctional Protein, Domain 2"/>
    <property type="match status" value="1"/>
</dbReference>
<proteinExistence type="predicted"/>
<dbReference type="GO" id="GO:0006430">
    <property type="term" value="P:lysyl-tRNA aminoacylation"/>
    <property type="evidence" value="ECO:0007669"/>
    <property type="project" value="TreeGrafter"/>
</dbReference>
<dbReference type="PANTHER" id="PTHR42918">
    <property type="entry name" value="LYSYL-TRNA SYNTHETASE"/>
    <property type="match status" value="1"/>
</dbReference>
<sequence length="99" mass="11233">MGRERFEQQARDKAVGDDEGQLFGETFYTALECCLPPTGRLTMILTDNNKTKEVLLFPGLPPTGRLTMILTDNNKTKEVLLFPAIKPDDPPRFHSYTFL</sequence>
<dbReference type="EMBL" id="JASPKY010000426">
    <property type="protein sequence ID" value="KAK9700954.1"/>
    <property type="molecule type" value="Genomic_DNA"/>
</dbReference>
<evidence type="ECO:0000313" key="3">
    <source>
        <dbReference type="Proteomes" id="UP001458880"/>
    </source>
</evidence>
<dbReference type="GO" id="GO:0004824">
    <property type="term" value="F:lysine-tRNA ligase activity"/>
    <property type="evidence" value="ECO:0007669"/>
    <property type="project" value="TreeGrafter"/>
</dbReference>
<keyword evidence="1" id="KW-0547">Nucleotide-binding</keyword>
<comment type="caution">
    <text evidence="2">The sequence shown here is derived from an EMBL/GenBank/DDBJ whole genome shotgun (WGS) entry which is preliminary data.</text>
</comment>